<proteinExistence type="predicted"/>
<dbReference type="EMBL" id="MN740882">
    <property type="protein sequence ID" value="QHU16443.1"/>
    <property type="molecule type" value="Genomic_DNA"/>
</dbReference>
<name>A0A6C0KGH7_9ZZZZ</name>
<feature type="region of interest" description="Disordered" evidence="1">
    <location>
        <begin position="1"/>
        <end position="29"/>
    </location>
</feature>
<organism evidence="2">
    <name type="scientific">viral metagenome</name>
    <dbReference type="NCBI Taxonomy" id="1070528"/>
    <lineage>
        <taxon>unclassified sequences</taxon>
        <taxon>metagenomes</taxon>
        <taxon>organismal metagenomes</taxon>
    </lineage>
</organism>
<accession>A0A6C0KGH7</accession>
<sequence length="191" mass="22633">MVCKTKKNIKPHNKTHKGHKKTHKKTHKKRNNNKLVINIDFTKDDYGFQDLQQSKLLSFMHNNIKKGNNLIQTQDNKPFKVTEKNKLYLQAVPVKKWNTYPSWREIKCKSYNKFIKISPCTIGMNNKIFVKLRSNPLVGGLATYLMAIQLCIIDEKKHKSFIKALKYTFGKKYIYIHNTDVDWFHLKEYKS</sequence>
<evidence type="ECO:0000256" key="1">
    <source>
        <dbReference type="SAM" id="MobiDB-lite"/>
    </source>
</evidence>
<evidence type="ECO:0000313" key="2">
    <source>
        <dbReference type="EMBL" id="QHU16443.1"/>
    </source>
</evidence>
<protein>
    <submittedName>
        <fullName evidence="2">Uncharacterized protein</fullName>
    </submittedName>
</protein>
<reference evidence="2" key="1">
    <citation type="journal article" date="2020" name="Nature">
        <title>Giant virus diversity and host interactions through global metagenomics.</title>
        <authorList>
            <person name="Schulz F."/>
            <person name="Roux S."/>
            <person name="Paez-Espino D."/>
            <person name="Jungbluth S."/>
            <person name="Walsh D.A."/>
            <person name="Denef V.J."/>
            <person name="McMahon K.D."/>
            <person name="Konstantinidis K.T."/>
            <person name="Eloe-Fadrosh E.A."/>
            <person name="Kyrpides N.C."/>
            <person name="Woyke T."/>
        </authorList>
    </citation>
    <scope>NUCLEOTIDE SEQUENCE</scope>
    <source>
        <strain evidence="2">GVMAG-S-3300011013-78</strain>
    </source>
</reference>
<dbReference type="AlphaFoldDB" id="A0A6C0KGH7"/>